<dbReference type="PANTHER" id="PTHR38344">
    <property type="entry name" value="UPF0753 PROTEIN AQ_863"/>
    <property type="match status" value="1"/>
</dbReference>
<comment type="similarity">
    <text evidence="6">Belongs to the inorganic carbon transporter (TC 9.A.2) DabA family.</text>
</comment>
<protein>
    <recommendedName>
        <fullName evidence="6">Probable inorganic carbon transporter subunit DabA</fullName>
    </recommendedName>
</protein>
<feature type="binding site" evidence="6">
    <location>
        <position position="325"/>
    </location>
    <ligand>
        <name>Zn(2+)</name>
        <dbReference type="ChEBI" id="CHEBI:29105"/>
    </ligand>
</feature>
<evidence type="ECO:0000256" key="1">
    <source>
        <dbReference type="ARBA" id="ARBA00022448"/>
    </source>
</evidence>
<dbReference type="RefSeq" id="WP_250082289.1">
    <property type="nucleotide sequence ID" value="NZ_JAMJPJ010000018.1"/>
</dbReference>
<evidence type="ECO:0000256" key="5">
    <source>
        <dbReference type="ARBA" id="ARBA00023136"/>
    </source>
</evidence>
<evidence type="ECO:0000256" key="3">
    <source>
        <dbReference type="ARBA" id="ARBA00022723"/>
    </source>
</evidence>
<proteinExistence type="inferred from homology"/>
<dbReference type="PANTHER" id="PTHR38344:SF1">
    <property type="entry name" value="INORGANIC CARBON TRANSPORTER SUBUNIT DABA-RELATED"/>
    <property type="match status" value="1"/>
</dbReference>
<keyword evidence="1 6" id="KW-0813">Transport</keyword>
<feature type="binding site" evidence="6">
    <location>
        <position position="504"/>
    </location>
    <ligand>
        <name>Zn(2+)</name>
        <dbReference type="ChEBI" id="CHEBI:29105"/>
    </ligand>
</feature>
<feature type="binding site" evidence="6">
    <location>
        <position position="327"/>
    </location>
    <ligand>
        <name>Zn(2+)</name>
        <dbReference type="ChEBI" id="CHEBI:29105"/>
    </ligand>
</feature>
<evidence type="ECO:0000256" key="6">
    <source>
        <dbReference type="HAMAP-Rule" id="MF_01871"/>
    </source>
</evidence>
<sequence>MSAPATLTSETRMVSQKHRDALDSAAEKIAPVWPLDQWIAVNPWWGMKHLPVEQAEGELAERAGVHLTMPSAFYLDAWESGRIQRRDLRGAVEENGKTYHEASLLAHLARESTPAPCYQSAWDFMPIMAPCSVFDQVADTCSRFFDRHQQRWDTAQAESLFSDWKALTRYDRRWPAELRSPLDILPDGAEPAIGFVIHRLGLSPDGLETLMHTLLLRVNGWASWCQGLAWHTPAASGQAGIKELAAILLAWEWLGVDRLAQIAPTQRKAWQTQWEARDQPIDSDVEARWCWQRAYEIGYQRRLSAILATPPVSTETAPKVQAAFCIDVRSERLRRHIEHLSPDIETLGVAGFFGLPIKHHPSGPERPLSLSPGLLTPRFHSEETSPHALLHRLRYQQEAARQSVRHAKYSAFSTFTMVETTGLVWGWKLIKDSLNKKAPSTVVPSSQGLYHVYEGEPLSAAEKRILAEALITNLGLKGKVAPLVVLVGHDAKSDNNPHHAGLACGACGGQGGGLNARLAAQLLNDPSVREELAERGFELPVTTHVVAATHCTTTDQVMLLDTEAVPASLVSEIQQFKVVLDSASQATRQERAIELGVHVDGHDARLTRLSQRGADWAQPRPEWGLANNAALLLAPRAVSRGKQLDGRVFLHEYHSDQDPDGTTLEALMTAPMLVANWINMQYYASVVSPLLYGAGNKLLHSVVGGHIGVIEGNCPQLRIGLPEQSLHDGERWYHEPLRLTVVIEAPRETIEGVLTRQKGVAQLVENRWLWLCRRMVDGLERYTLDGWQKVD</sequence>
<comment type="caution">
    <text evidence="7">The sequence shown here is derived from an EMBL/GenBank/DDBJ whole genome shotgun (WGS) entry which is preliminary data.</text>
</comment>
<dbReference type="HAMAP" id="MF_01871">
    <property type="entry name" value="DabA"/>
    <property type="match status" value="1"/>
</dbReference>
<comment type="subcellular location">
    <subcellularLocation>
        <location evidence="6">Cell membrane</location>
        <topology evidence="6">Peripheral membrane protein</topology>
    </subcellularLocation>
</comment>
<keyword evidence="8" id="KW-1185">Reference proteome</keyword>
<accession>A0ABT0SSM3</accession>
<organism evidence="7 8">
    <name type="scientific">Halomonas llamarensis</name>
    <dbReference type="NCBI Taxonomy" id="2945104"/>
    <lineage>
        <taxon>Bacteria</taxon>
        <taxon>Pseudomonadati</taxon>
        <taxon>Pseudomonadota</taxon>
        <taxon>Gammaproteobacteria</taxon>
        <taxon>Oceanospirillales</taxon>
        <taxon>Halomonadaceae</taxon>
        <taxon>Halomonas</taxon>
    </lineage>
</organism>
<evidence type="ECO:0000313" key="8">
    <source>
        <dbReference type="Proteomes" id="UP001165308"/>
    </source>
</evidence>
<dbReference type="InterPro" id="IPR018752">
    <property type="entry name" value="DabA"/>
</dbReference>
<dbReference type="Proteomes" id="UP001165308">
    <property type="component" value="Unassembled WGS sequence"/>
</dbReference>
<gene>
    <name evidence="6" type="primary">dabA</name>
    <name evidence="7" type="ORF">M8006_11465</name>
</gene>
<evidence type="ECO:0000256" key="4">
    <source>
        <dbReference type="ARBA" id="ARBA00022833"/>
    </source>
</evidence>
<keyword evidence="5 6" id="KW-0472">Membrane</keyword>
<evidence type="ECO:0000256" key="2">
    <source>
        <dbReference type="ARBA" id="ARBA00022475"/>
    </source>
</evidence>
<evidence type="ECO:0000313" key="7">
    <source>
        <dbReference type="EMBL" id="MCL7930583.1"/>
    </source>
</evidence>
<feature type="binding site" evidence="6">
    <location>
        <position position="489"/>
    </location>
    <ligand>
        <name>Zn(2+)</name>
        <dbReference type="ChEBI" id="CHEBI:29105"/>
    </ligand>
</feature>
<name>A0ABT0SSM3_9GAMM</name>
<comment type="cofactor">
    <cofactor evidence="6">
        <name>Zn(2+)</name>
        <dbReference type="ChEBI" id="CHEBI:29105"/>
    </cofactor>
</comment>
<comment type="function">
    <text evidence="6">Part of an energy-coupled inorganic carbon pump.</text>
</comment>
<comment type="subunit">
    <text evidence="6">Forms a complex with DabB.</text>
</comment>
<reference evidence="7" key="1">
    <citation type="submission" date="2022-05" db="EMBL/GenBank/DDBJ databases">
        <title>Halomonas geminus sp. nov. and Halomonas llamarensis sp. nov. isolated from high-altitude salars of the Atacama Desert.</title>
        <authorList>
            <person name="Hintersatz C."/>
            <person name="Rojas L.A."/>
            <person name="Wei T.-S."/>
            <person name="Kutschke S."/>
            <person name="Lehmann F."/>
            <person name="Jain R."/>
            <person name="Pollmann K."/>
        </authorList>
    </citation>
    <scope>NUCLEOTIDE SEQUENCE</scope>
    <source>
        <strain evidence="7">ATCHA</strain>
    </source>
</reference>
<dbReference type="Pfam" id="PF10070">
    <property type="entry name" value="DabA"/>
    <property type="match status" value="1"/>
</dbReference>
<dbReference type="EMBL" id="JAMJPJ010000018">
    <property type="protein sequence ID" value="MCL7930583.1"/>
    <property type="molecule type" value="Genomic_DNA"/>
</dbReference>
<keyword evidence="4 6" id="KW-0862">Zinc</keyword>
<keyword evidence="3 6" id="KW-0479">Metal-binding</keyword>
<keyword evidence="2 6" id="KW-1003">Cell membrane</keyword>